<feature type="domain" description="Rab-GAP TBC" evidence="3">
    <location>
        <begin position="299"/>
        <end position="504"/>
    </location>
</feature>
<feature type="region of interest" description="Disordered" evidence="2">
    <location>
        <begin position="88"/>
        <end position="110"/>
    </location>
</feature>
<feature type="compositionally biased region" description="Basic and acidic residues" evidence="2">
    <location>
        <begin position="913"/>
        <end position="940"/>
    </location>
</feature>
<feature type="region of interest" description="Disordered" evidence="2">
    <location>
        <begin position="726"/>
        <end position="749"/>
    </location>
</feature>
<evidence type="ECO:0000313" key="4">
    <source>
        <dbReference type="EnsemblMetazoa" id="XP_038054479.1"/>
    </source>
</evidence>
<dbReference type="Proteomes" id="UP000887568">
    <property type="component" value="Unplaced"/>
</dbReference>
<feature type="compositionally biased region" description="Acidic residues" evidence="2">
    <location>
        <begin position="846"/>
        <end position="856"/>
    </location>
</feature>
<evidence type="ECO:0000256" key="2">
    <source>
        <dbReference type="SAM" id="MobiDB-lite"/>
    </source>
</evidence>
<accession>A0A913ZST4</accession>
<protein>
    <recommendedName>
        <fullName evidence="1">TBC1 domain family member 30</fullName>
    </recommendedName>
</protein>
<dbReference type="SUPFAM" id="SSF47923">
    <property type="entry name" value="Ypt/Rab-GAP domain of gyp1p"/>
    <property type="match status" value="2"/>
</dbReference>
<name>A0A913ZST4_PATMI</name>
<feature type="compositionally biased region" description="Gly residues" evidence="2">
    <location>
        <begin position="598"/>
        <end position="614"/>
    </location>
</feature>
<feature type="region of interest" description="Disordered" evidence="2">
    <location>
        <begin position="642"/>
        <end position="687"/>
    </location>
</feature>
<feature type="compositionally biased region" description="Polar residues" evidence="2">
    <location>
        <begin position="779"/>
        <end position="801"/>
    </location>
</feature>
<dbReference type="PANTHER" id="PTHR13399">
    <property type="entry name" value="TRANSLOCON-ASSOCIATED PROTEIN TRAP , GAMMA SUBUNIT"/>
    <property type="match status" value="1"/>
</dbReference>
<keyword evidence="5" id="KW-1185">Reference proteome</keyword>
<dbReference type="Pfam" id="PF15733">
    <property type="entry name" value="DUF4682"/>
    <property type="match status" value="1"/>
</dbReference>
<evidence type="ECO:0000256" key="1">
    <source>
        <dbReference type="ARBA" id="ARBA00067508"/>
    </source>
</evidence>
<dbReference type="FunFam" id="1.10.472.80:FF:000011">
    <property type="entry name" value="TBC1 domain family member 30"/>
    <property type="match status" value="1"/>
</dbReference>
<feature type="region of interest" description="Disordered" evidence="2">
    <location>
        <begin position="776"/>
        <end position="861"/>
    </location>
</feature>
<feature type="compositionally biased region" description="Polar residues" evidence="2">
    <location>
        <begin position="1"/>
        <end position="12"/>
    </location>
</feature>
<sequence length="1091" mass="120301">MAARSSATSADISQEEYSELEDEIFLPFPGKVRPTLPADPGSQTSASEWEELPLESEPFPETVDHIEPTSTAALNNVLRSIHHGHGIHAQSAGLDGSDSEPVPHGLDAVCTGRVSPRVRVSTLSLDSRESDNSESPNSPTKGGPLRRDSSILDGLLCEIYDRCQLNSRYSIDSDGFTEYSSNSEGAYLSSKGDSFQESTRLPKAILNAKSIHELQEMVRDLQHTVAVLSGRLIKQLKRRDRYIAKLNKNQDVLTAVLQAVSQKRRVDARLKFSIEPLPGKRAFRQWYDALRAVGRLPKGLPQEFRKSVWLSLANRHIKHLKLDWPKTVKFTFNDRSNPDDDTLGVQIVKDLHRTGCSGFCGQEAEDDRVVLKRVLLAYARWNKAVGYCQGFNVLAALILEVMERVEDDALKVMIFLIDHVLPDSYFANNLRALSVDMAVFRELLHFKLPELAEHLDKLQKTSNDGSYEPPLTNVFTMQWFLTLFATCLPKPLVLRVWDSIFLEGSEILLRVAMAIWAKLADKLMEVESADEFYSTMGLLGNKMLKGEIIDGDELIQTIYSLAPFPFPHLNEIREKYMFSITPFAPLGSLPEKSEGGAKGRGGAGGGRGGDTGHGGSKKEGGKSDEEGDLDEDEIMLTCFTSLFPIPSSPSRGRLEAGEKGEQSAVSPSDITRVSPGAYGASSSEDGLSQRLSTAMLERMNTDIYALKKQYWRIQRRQQQAHVIYSSGNKEEDRGRRHKEPKRNFSTSLDSPSAINHLLIGKHGLGKKNRKVAVGVPTKIANQKSPSTSSIGGHGSSQSVTETIDDDTNGTRTEEARPVKLEGEPEENVGSQNETECAAEENAREEDNVEKDEDDELATVSVEPPVGLLIDFGSPQHLASGGKCKLAEDSCNITLDDTADPAVGHSEQNGSVSHGEKPGDDRRESTMDTERRRSVADEPSRSKLAAPSRETGTVSPLVQERRFNFATEAYKPELGQSAVEGTGNPKMYGQSNAYRPWLNASTCSDSDSDSADNNDDEERGPSSAKNKTVQAYNPFPARRLKSEKDRTRTRLKVGLYKAGDRGHENGLNPKDRRCVNQQLGNSSRGVKLAGRF</sequence>
<dbReference type="InterPro" id="IPR035969">
    <property type="entry name" value="Rab-GAP_TBC_sf"/>
</dbReference>
<feature type="region of interest" description="Disordered" evidence="2">
    <location>
        <begin position="28"/>
        <end position="63"/>
    </location>
</feature>
<dbReference type="Pfam" id="PF00566">
    <property type="entry name" value="RabGAP-TBC"/>
    <property type="match status" value="1"/>
</dbReference>
<evidence type="ECO:0000259" key="3">
    <source>
        <dbReference type="PROSITE" id="PS50086"/>
    </source>
</evidence>
<dbReference type="RefSeq" id="XP_038054479.1">
    <property type="nucleotide sequence ID" value="XM_038198551.1"/>
</dbReference>
<feature type="compositionally biased region" description="Basic and acidic residues" evidence="2">
    <location>
        <begin position="811"/>
        <end position="822"/>
    </location>
</feature>
<evidence type="ECO:0000313" key="5">
    <source>
        <dbReference type="Proteomes" id="UP000887568"/>
    </source>
</evidence>
<feature type="compositionally biased region" description="Acidic residues" evidence="2">
    <location>
        <begin position="1005"/>
        <end position="1017"/>
    </location>
</feature>
<dbReference type="GO" id="GO:0005783">
    <property type="term" value="C:endoplasmic reticulum"/>
    <property type="evidence" value="ECO:0007669"/>
    <property type="project" value="TreeGrafter"/>
</dbReference>
<dbReference type="SMART" id="SM00164">
    <property type="entry name" value="TBC"/>
    <property type="match status" value="1"/>
</dbReference>
<dbReference type="OMA" id="YDRCQLN"/>
<feature type="compositionally biased region" description="Polar residues" evidence="2">
    <location>
        <begin position="988"/>
        <end position="1002"/>
    </location>
</feature>
<dbReference type="OrthoDB" id="289721at2759"/>
<proteinExistence type="predicted"/>
<dbReference type="EnsemblMetazoa" id="XM_038198551.1">
    <property type="protein sequence ID" value="XP_038054479.1"/>
    <property type="gene ID" value="LOC119726728"/>
</dbReference>
<feature type="region of interest" description="Disordered" evidence="2">
    <location>
        <begin position="894"/>
        <end position="1034"/>
    </location>
</feature>
<feature type="region of interest" description="Disordered" evidence="2">
    <location>
        <begin position="1"/>
        <end position="20"/>
    </location>
</feature>
<feature type="compositionally biased region" description="Basic and acidic residues" evidence="2">
    <location>
        <begin position="1057"/>
        <end position="1073"/>
    </location>
</feature>
<dbReference type="Gene3D" id="1.10.8.270">
    <property type="entry name" value="putative rabgap domain of human tbc1 domain family member 14 like domains"/>
    <property type="match status" value="1"/>
</dbReference>
<dbReference type="PROSITE" id="PS50086">
    <property type="entry name" value="TBC_RABGAP"/>
    <property type="match status" value="1"/>
</dbReference>
<feature type="compositionally biased region" description="Basic and acidic residues" evidence="2">
    <location>
        <begin position="652"/>
        <end position="661"/>
    </location>
</feature>
<dbReference type="InterPro" id="IPR000195">
    <property type="entry name" value="Rab-GAP-TBC_dom"/>
</dbReference>
<feature type="region of interest" description="Disordered" evidence="2">
    <location>
        <begin position="1052"/>
        <end position="1091"/>
    </location>
</feature>
<dbReference type="AlphaFoldDB" id="A0A913ZST4"/>
<feature type="region of interest" description="Disordered" evidence="2">
    <location>
        <begin position="589"/>
        <end position="627"/>
    </location>
</feature>
<feature type="region of interest" description="Disordered" evidence="2">
    <location>
        <begin position="122"/>
        <end position="147"/>
    </location>
</feature>
<feature type="compositionally biased region" description="Polar residues" evidence="2">
    <location>
        <begin position="1074"/>
        <end position="1083"/>
    </location>
</feature>
<dbReference type="PANTHER" id="PTHR13399:SF4">
    <property type="entry name" value="TBC1 DOMAIN FAMILY MEMBER 30"/>
    <property type="match status" value="1"/>
</dbReference>
<organism evidence="4 5">
    <name type="scientific">Patiria miniata</name>
    <name type="common">Bat star</name>
    <name type="synonym">Asterina miniata</name>
    <dbReference type="NCBI Taxonomy" id="46514"/>
    <lineage>
        <taxon>Eukaryota</taxon>
        <taxon>Metazoa</taxon>
        <taxon>Echinodermata</taxon>
        <taxon>Eleutherozoa</taxon>
        <taxon>Asterozoa</taxon>
        <taxon>Asteroidea</taxon>
        <taxon>Valvatacea</taxon>
        <taxon>Valvatida</taxon>
        <taxon>Asterinidae</taxon>
        <taxon>Patiria</taxon>
    </lineage>
</organism>
<dbReference type="Gene3D" id="1.10.472.80">
    <property type="entry name" value="Ypt/Rab-GAP domain of gyp1p, domain 3"/>
    <property type="match status" value="1"/>
</dbReference>
<dbReference type="FunFam" id="1.10.8.270:FF:000009">
    <property type="entry name" value="TBC1 domain family member 30"/>
    <property type="match status" value="1"/>
</dbReference>
<reference evidence="4" key="1">
    <citation type="submission" date="2022-11" db="UniProtKB">
        <authorList>
            <consortium name="EnsemblMetazoa"/>
        </authorList>
    </citation>
    <scope>IDENTIFICATION</scope>
</reference>
<dbReference type="GeneID" id="119726728"/>
<dbReference type="InterPro" id="IPR032738">
    <property type="entry name" value="Tbc1d30_C"/>
</dbReference>